<comment type="caution">
    <text evidence="1">The sequence shown here is derived from an EMBL/GenBank/DDBJ whole genome shotgun (WGS) entry which is preliminary data.</text>
</comment>
<name>A0ABR6HNX2_9RHOB</name>
<sequence length="193" mass="21218">MQLVYASAVMGLTFSGLALVGLSMPGFSAAETDSTRTEVQHAPVTDESRSQIEPGKLRIGGPDVTPLVLDLAALDELEQESFETGTIWTDGESLFSGVPVAALIEAAGLSELRSDPDAVLEMTALNDYRVRIPLSDIEDRVPIVATRIDGETVSIREKGPFWIVYPYDRGPEYRTEEHYKRSIWQLAQMTVTE</sequence>
<accession>A0ABR6HNX2</accession>
<gene>
    <name evidence="1" type="ORF">FHS00_001626</name>
</gene>
<dbReference type="Gene3D" id="3.90.420.10">
    <property type="entry name" value="Oxidoreductase, molybdopterin-binding domain"/>
    <property type="match status" value="1"/>
</dbReference>
<protein>
    <recommendedName>
        <fullName evidence="3">Oxidoreductase molybdopterin-binding domain-containing protein</fullName>
    </recommendedName>
</protein>
<dbReference type="EMBL" id="JACIBX010000005">
    <property type="protein sequence ID" value="MBB3712049.1"/>
    <property type="molecule type" value="Genomic_DNA"/>
</dbReference>
<dbReference type="SUPFAM" id="SSF56524">
    <property type="entry name" value="Oxidoreductase molybdopterin-binding domain"/>
    <property type="match status" value="1"/>
</dbReference>
<organism evidence="1 2">
    <name type="scientific">Limimaricola variabilis</name>
    <dbReference type="NCBI Taxonomy" id="1492771"/>
    <lineage>
        <taxon>Bacteria</taxon>
        <taxon>Pseudomonadati</taxon>
        <taxon>Pseudomonadota</taxon>
        <taxon>Alphaproteobacteria</taxon>
        <taxon>Rhodobacterales</taxon>
        <taxon>Paracoccaceae</taxon>
        <taxon>Limimaricola</taxon>
    </lineage>
</organism>
<proteinExistence type="predicted"/>
<evidence type="ECO:0008006" key="3">
    <source>
        <dbReference type="Google" id="ProtNLM"/>
    </source>
</evidence>
<dbReference type="Proteomes" id="UP000576152">
    <property type="component" value="Unassembled WGS sequence"/>
</dbReference>
<evidence type="ECO:0000313" key="2">
    <source>
        <dbReference type="Proteomes" id="UP000576152"/>
    </source>
</evidence>
<dbReference type="RefSeq" id="WP_183471671.1">
    <property type="nucleotide sequence ID" value="NZ_JACIBX010000005.1"/>
</dbReference>
<evidence type="ECO:0000313" key="1">
    <source>
        <dbReference type="EMBL" id="MBB3712049.1"/>
    </source>
</evidence>
<dbReference type="InterPro" id="IPR036374">
    <property type="entry name" value="OxRdtase_Mopterin-bd_sf"/>
</dbReference>
<keyword evidence="2" id="KW-1185">Reference proteome</keyword>
<reference evidence="1 2" key="1">
    <citation type="submission" date="2020-08" db="EMBL/GenBank/DDBJ databases">
        <title>Genomic Encyclopedia of Type Strains, Phase III (KMG-III): the genomes of soil and plant-associated and newly described type strains.</title>
        <authorList>
            <person name="Whitman W."/>
        </authorList>
    </citation>
    <scope>NUCLEOTIDE SEQUENCE [LARGE SCALE GENOMIC DNA]</scope>
    <source>
        <strain evidence="1 2">CECT 8572</strain>
    </source>
</reference>